<sequence>MEIGGGHRSGTGHPYGAPAPGRGNSGTRGGALPAVLRSWAAGIVVLLVAQLLVDRTLGEFALTPERVESLGWRMALFHIPAALCVASATLAAARLHREPFRGSPAAHLTAALTVPLAAYGASLLMIGSRTDMSAQGIALSGAATLAGCAAGMAADLAADSRF</sequence>
<dbReference type="AlphaFoldDB" id="A0A1I3VIT2"/>
<dbReference type="EMBL" id="FOSG01000002">
    <property type="protein sequence ID" value="SFJ94979.1"/>
    <property type="molecule type" value="Genomic_DNA"/>
</dbReference>
<feature type="transmembrane region" description="Helical" evidence="2">
    <location>
        <begin position="72"/>
        <end position="93"/>
    </location>
</feature>
<feature type="transmembrane region" description="Helical" evidence="2">
    <location>
        <begin position="34"/>
        <end position="52"/>
    </location>
</feature>
<organism evidence="3 4">
    <name type="scientific">Streptomyces pini</name>
    <dbReference type="NCBI Taxonomy" id="1520580"/>
    <lineage>
        <taxon>Bacteria</taxon>
        <taxon>Bacillati</taxon>
        <taxon>Actinomycetota</taxon>
        <taxon>Actinomycetes</taxon>
        <taxon>Kitasatosporales</taxon>
        <taxon>Streptomycetaceae</taxon>
        <taxon>Streptomyces</taxon>
    </lineage>
</organism>
<accession>A0A1I3VIT2</accession>
<evidence type="ECO:0000256" key="2">
    <source>
        <dbReference type="SAM" id="Phobius"/>
    </source>
</evidence>
<keyword evidence="2" id="KW-0812">Transmembrane</keyword>
<keyword evidence="2" id="KW-1133">Transmembrane helix</keyword>
<feature type="transmembrane region" description="Helical" evidence="2">
    <location>
        <begin position="137"/>
        <end position="158"/>
    </location>
</feature>
<evidence type="ECO:0000313" key="4">
    <source>
        <dbReference type="Proteomes" id="UP000198928"/>
    </source>
</evidence>
<protein>
    <submittedName>
        <fullName evidence="3">Uncharacterized protein</fullName>
    </submittedName>
</protein>
<evidence type="ECO:0000256" key="1">
    <source>
        <dbReference type="SAM" id="MobiDB-lite"/>
    </source>
</evidence>
<proteinExistence type="predicted"/>
<keyword evidence="4" id="KW-1185">Reference proteome</keyword>
<dbReference type="OrthoDB" id="4238518at2"/>
<reference evidence="4" key="1">
    <citation type="submission" date="2016-10" db="EMBL/GenBank/DDBJ databases">
        <authorList>
            <person name="Varghese N."/>
            <person name="Submissions S."/>
        </authorList>
    </citation>
    <scope>NUCLEOTIDE SEQUENCE [LARGE SCALE GENOMIC DNA]</scope>
    <source>
        <strain evidence="4">PL19</strain>
    </source>
</reference>
<name>A0A1I3VIT2_9ACTN</name>
<feature type="transmembrane region" description="Helical" evidence="2">
    <location>
        <begin position="105"/>
        <end position="125"/>
    </location>
</feature>
<dbReference type="Proteomes" id="UP000198928">
    <property type="component" value="Unassembled WGS sequence"/>
</dbReference>
<dbReference type="RefSeq" id="WP_139238056.1">
    <property type="nucleotide sequence ID" value="NZ_FOSG01000002.1"/>
</dbReference>
<keyword evidence="2" id="KW-0472">Membrane</keyword>
<gene>
    <name evidence="3" type="ORF">SAMN05192584_102367</name>
</gene>
<feature type="region of interest" description="Disordered" evidence="1">
    <location>
        <begin position="1"/>
        <end position="26"/>
    </location>
</feature>
<evidence type="ECO:0000313" key="3">
    <source>
        <dbReference type="EMBL" id="SFJ94979.1"/>
    </source>
</evidence>